<dbReference type="RefSeq" id="XP_001024275.1">
    <property type="nucleotide sequence ID" value="XM_001024275.1"/>
</dbReference>
<keyword evidence="2" id="KW-0472">Membrane</keyword>
<dbReference type="GO" id="GO:0005634">
    <property type="term" value="C:nucleus"/>
    <property type="evidence" value="ECO:0007669"/>
    <property type="project" value="TreeGrafter"/>
</dbReference>
<keyword evidence="2" id="KW-1133">Transmembrane helix</keyword>
<feature type="transmembrane region" description="Helical" evidence="2">
    <location>
        <begin position="322"/>
        <end position="341"/>
    </location>
</feature>
<evidence type="ECO:0000256" key="1">
    <source>
        <dbReference type="SAM" id="MobiDB-lite"/>
    </source>
</evidence>
<dbReference type="Proteomes" id="UP000009168">
    <property type="component" value="Unassembled WGS sequence"/>
</dbReference>
<dbReference type="PANTHER" id="PTHR31398">
    <property type="entry name" value="MEIOTIC NUCLEAR DIVISION PROTEIN 1 HOMOLOG"/>
    <property type="match status" value="1"/>
</dbReference>
<dbReference type="EMBL" id="GG662458">
    <property type="protein sequence ID" value="EAS04030.1"/>
    <property type="molecule type" value="Genomic_DNA"/>
</dbReference>
<keyword evidence="2 3" id="KW-0812">Transmembrane</keyword>
<dbReference type="GeneID" id="7831534"/>
<protein>
    <submittedName>
        <fullName evidence="3">Transmembrane protein, putative</fullName>
    </submittedName>
</protein>
<dbReference type="AlphaFoldDB" id="Q247S0"/>
<feature type="compositionally biased region" description="Polar residues" evidence="1">
    <location>
        <begin position="369"/>
        <end position="380"/>
    </location>
</feature>
<dbReference type="PANTHER" id="PTHR31398:SF0">
    <property type="entry name" value="MEIOTIC NUCLEAR DIVISION PROTEIN 1 HOMOLOG"/>
    <property type="match status" value="1"/>
</dbReference>
<dbReference type="InParanoid" id="Q247S0"/>
<keyword evidence="4" id="KW-1185">Reference proteome</keyword>
<name>Q247S0_TETTS</name>
<dbReference type="FunCoup" id="Q247S0">
    <property type="interactions" value="57"/>
</dbReference>
<evidence type="ECO:0000256" key="2">
    <source>
        <dbReference type="SAM" id="Phobius"/>
    </source>
</evidence>
<gene>
    <name evidence="3" type="ORF">TTHERM_00994270</name>
</gene>
<sequence>MFAKLDIFGSEVGLNYQKDNIFKTTFGGFMTLGFFAFLGVFFWNNISSFLNKENVFASTIKQFYSDPPAVALNPRNFMFAVQINQDDFIQSPLLNITFETRNYATFSNGTKIKNLYPTQLEPCTPEHWSQLPQNGVNWTEAFQQYGLQQFLCPTKDYEFMLGGTYISQNFYHWKFSITKCSNNTLPNALWKPVCKSDQQFEAYFNKTQNIRFKIFTSNFVINALESKNYVNSYVEDSIFFLIQNKNSYITSDIYFSENVIQTDESLLPFPSILNETIVNFQAGNFRPQYTFGQVGDVFADFFIRKDPFVYKTNRSFQKVTQIISYIGGFAQIFILVTAILVSQYNEYVYAISLANKIYDFQFSSNQGKKSQQTQYTSQNNDNRKSDKQYKPSIFESLSKKSSFETKQNHNQIAQIGQLDLEKQDIRKDGQQEMEINIANKNQKKIIKREDDGLLPFDELKAIILQRKLQIEQQQQNYQQQKLCAINQKKELIKTEKDTVQEQQEVTINQVQIIDKDKDQIIKKIDDIQPTSDIKIRNKNQVSAPHKIESKNLINESIHPESPLEIENKDLFSQKEINTKNEDKIINIENTRPTIQLDQYEFKNSLQEYPNSNTKQTLKIQNLNQDVNSCENIQFTYNQNSNMVSTPNNNLAKDTPKSKFFSQNNILLHGLGYQNQKQFLQKEFEFLLKKQSTLKMTFKYFLYKLTCHKFFKTEQVLLLDKVNQQMKKDLDIFTIINRIKEIEKFKKLFLDKNQQILFNFFPKPVISVQKEEQNLTRAEVEEQLKESKIKDSKQNARTHRMSYYQQKKLNISIRIAAVVQKAANKFKKPLISKVNEYNTLNTYNMLYTAYEQLIAEGQNSQFNKKLIELLGDELSNIFEISTMLANKGKISQKQNFTQMIHQNKIQQQIELADLNNKRNIFSEQITSLPSTERKLGLYQNQQ</sequence>
<dbReference type="KEGG" id="tet:TTHERM_00994270"/>
<dbReference type="eggNOG" id="ENOG502SJ6P">
    <property type="taxonomic scope" value="Eukaryota"/>
</dbReference>
<organism evidence="3 4">
    <name type="scientific">Tetrahymena thermophila (strain SB210)</name>
    <dbReference type="NCBI Taxonomy" id="312017"/>
    <lineage>
        <taxon>Eukaryota</taxon>
        <taxon>Sar</taxon>
        <taxon>Alveolata</taxon>
        <taxon>Ciliophora</taxon>
        <taxon>Intramacronucleata</taxon>
        <taxon>Oligohymenophorea</taxon>
        <taxon>Hymenostomatida</taxon>
        <taxon>Tetrahymenina</taxon>
        <taxon>Tetrahymenidae</taxon>
        <taxon>Tetrahymena</taxon>
    </lineage>
</organism>
<feature type="region of interest" description="Disordered" evidence="1">
    <location>
        <begin position="369"/>
        <end position="389"/>
    </location>
</feature>
<feature type="transmembrane region" description="Helical" evidence="2">
    <location>
        <begin position="20"/>
        <end position="43"/>
    </location>
</feature>
<proteinExistence type="predicted"/>
<evidence type="ECO:0000313" key="3">
    <source>
        <dbReference type="EMBL" id="EAS04030.1"/>
    </source>
</evidence>
<dbReference type="GO" id="GO:0007131">
    <property type="term" value="P:reciprocal meiotic recombination"/>
    <property type="evidence" value="ECO:0007669"/>
    <property type="project" value="TreeGrafter"/>
</dbReference>
<dbReference type="OrthoDB" id="290621at2759"/>
<dbReference type="HOGENOM" id="CLU_007792_0_0_1"/>
<evidence type="ECO:0000313" key="4">
    <source>
        <dbReference type="Proteomes" id="UP000009168"/>
    </source>
</evidence>
<reference evidence="4" key="1">
    <citation type="journal article" date="2006" name="PLoS Biol.">
        <title>Macronuclear genome sequence of the ciliate Tetrahymena thermophila, a model eukaryote.</title>
        <authorList>
            <person name="Eisen J.A."/>
            <person name="Coyne R.S."/>
            <person name="Wu M."/>
            <person name="Wu D."/>
            <person name="Thiagarajan M."/>
            <person name="Wortman J.R."/>
            <person name="Badger J.H."/>
            <person name="Ren Q."/>
            <person name="Amedeo P."/>
            <person name="Jones K.M."/>
            <person name="Tallon L.J."/>
            <person name="Delcher A.L."/>
            <person name="Salzberg S.L."/>
            <person name="Silva J.C."/>
            <person name="Haas B.J."/>
            <person name="Majoros W.H."/>
            <person name="Farzad M."/>
            <person name="Carlton J.M."/>
            <person name="Smith R.K. Jr."/>
            <person name="Garg J."/>
            <person name="Pearlman R.E."/>
            <person name="Karrer K.M."/>
            <person name="Sun L."/>
            <person name="Manning G."/>
            <person name="Elde N.C."/>
            <person name="Turkewitz A.P."/>
            <person name="Asai D.J."/>
            <person name="Wilkes D.E."/>
            <person name="Wang Y."/>
            <person name="Cai H."/>
            <person name="Collins K."/>
            <person name="Stewart B.A."/>
            <person name="Lee S.R."/>
            <person name="Wilamowska K."/>
            <person name="Weinberg Z."/>
            <person name="Ruzzo W.L."/>
            <person name="Wloga D."/>
            <person name="Gaertig J."/>
            <person name="Frankel J."/>
            <person name="Tsao C.-C."/>
            <person name="Gorovsky M.A."/>
            <person name="Keeling P.J."/>
            <person name="Waller R.F."/>
            <person name="Patron N.J."/>
            <person name="Cherry J.M."/>
            <person name="Stover N.A."/>
            <person name="Krieger C.J."/>
            <person name="del Toro C."/>
            <person name="Ryder H.F."/>
            <person name="Williamson S.C."/>
            <person name="Barbeau R.A."/>
            <person name="Hamilton E.P."/>
            <person name="Orias E."/>
        </authorList>
    </citation>
    <scope>NUCLEOTIDE SEQUENCE [LARGE SCALE GENOMIC DNA]</scope>
    <source>
        <strain evidence="4">SB210</strain>
    </source>
</reference>
<accession>Q247S0</accession>